<evidence type="ECO:0000256" key="7">
    <source>
        <dbReference type="ARBA" id="ARBA00045437"/>
    </source>
</evidence>
<name>A0AAW1UWX9_9CUCU</name>
<evidence type="ECO:0000313" key="11">
    <source>
        <dbReference type="Proteomes" id="UP001431783"/>
    </source>
</evidence>
<comment type="function">
    <text evidence="7">Ribosome biogenesis factor. Involved in nucleolar processing of pre-18S ribosomal RNA. Required for optimal pre-ribosomal RNA transcription by RNA polymerase I. Part of the small subunit (SSU) processome, first precursor of the small eukaryotic ribosomal subunit. During the assembly of the SSU processome in the nucleolus, many ribosome biogenesis factors, an RNA chaperone and ribosomal proteins associate with the nascent pre-rRNA and work in concert to generate RNA folding, modifications, rearrangements and cleavage as well as targeted degradation of pre-ribosomal RNA by the RNA exosome.</text>
</comment>
<feature type="repeat" description="WD" evidence="8">
    <location>
        <begin position="1"/>
        <end position="37"/>
    </location>
</feature>
<dbReference type="PANTHER" id="PTHR19924">
    <property type="entry name" value="UTP15 U3 SMALL NUCLEOLAR RNA-ASSOCIATED PROTEIN 15 FAMILY MEMBER"/>
    <property type="match status" value="1"/>
</dbReference>
<dbReference type="Pfam" id="PF09384">
    <property type="entry name" value="UTP15_C"/>
    <property type="match status" value="1"/>
</dbReference>
<keyword evidence="11" id="KW-1185">Reference proteome</keyword>
<dbReference type="EMBL" id="JARQZJ010000093">
    <property type="protein sequence ID" value="KAK9884465.1"/>
    <property type="molecule type" value="Genomic_DNA"/>
</dbReference>
<dbReference type="InterPro" id="IPR036322">
    <property type="entry name" value="WD40_repeat_dom_sf"/>
</dbReference>
<dbReference type="AlphaFoldDB" id="A0AAW1UWX9"/>
<dbReference type="GO" id="GO:0006364">
    <property type="term" value="P:rRNA processing"/>
    <property type="evidence" value="ECO:0007669"/>
    <property type="project" value="UniProtKB-KW"/>
</dbReference>
<dbReference type="Proteomes" id="UP001431783">
    <property type="component" value="Unassembled WGS sequence"/>
</dbReference>
<comment type="subcellular location">
    <subcellularLocation>
        <location evidence="1">Nucleus</location>
        <location evidence="1">Nucleolus</location>
    </subcellularLocation>
</comment>
<dbReference type="SUPFAM" id="SSF50978">
    <property type="entry name" value="WD40 repeat-like"/>
    <property type="match status" value="1"/>
</dbReference>
<dbReference type="PROSITE" id="PS50294">
    <property type="entry name" value="WD_REPEATS_REGION"/>
    <property type="match status" value="1"/>
</dbReference>
<dbReference type="PANTHER" id="PTHR19924:SF26">
    <property type="entry name" value="U3 SMALL NUCLEOLAR RNA-ASSOCIATED PROTEIN 15 HOMOLOG"/>
    <property type="match status" value="1"/>
</dbReference>
<feature type="domain" description="U3 small nucleolar RNA-associated protein 15 C-terminal" evidence="9">
    <location>
        <begin position="224"/>
        <end position="366"/>
    </location>
</feature>
<evidence type="ECO:0000256" key="3">
    <source>
        <dbReference type="ARBA" id="ARBA00022552"/>
    </source>
</evidence>
<reference evidence="10 11" key="1">
    <citation type="submission" date="2023-03" db="EMBL/GenBank/DDBJ databases">
        <title>Genome insight into feeding habits of ladybird beetles.</title>
        <authorList>
            <person name="Li H.-S."/>
            <person name="Huang Y.-H."/>
            <person name="Pang H."/>
        </authorList>
    </citation>
    <scope>NUCLEOTIDE SEQUENCE [LARGE SCALE GENOMIC DNA]</scope>
    <source>
        <strain evidence="10">SYSU_2023b</strain>
        <tissue evidence="10">Whole body</tissue>
    </source>
</reference>
<feature type="repeat" description="WD" evidence="8">
    <location>
        <begin position="38"/>
        <end position="80"/>
    </location>
</feature>
<feature type="repeat" description="WD" evidence="8">
    <location>
        <begin position="122"/>
        <end position="163"/>
    </location>
</feature>
<dbReference type="InterPro" id="IPR001680">
    <property type="entry name" value="WD40_rpt"/>
</dbReference>
<dbReference type="InterPro" id="IPR018983">
    <property type="entry name" value="U3_snoRNA-assocProt_15_C"/>
</dbReference>
<evidence type="ECO:0000256" key="6">
    <source>
        <dbReference type="ARBA" id="ARBA00023242"/>
    </source>
</evidence>
<evidence type="ECO:0000256" key="4">
    <source>
        <dbReference type="ARBA" id="ARBA00022574"/>
    </source>
</evidence>
<evidence type="ECO:0000256" key="5">
    <source>
        <dbReference type="ARBA" id="ARBA00022737"/>
    </source>
</evidence>
<sequence>MPVHRTLFAENNPHIISYSDDKTVKTWDIPTEKNITTFSEHNDYIRAGAVSPVVSDIILSGGYDNKVNMYDLRSNEVVLSVDHGSPVEALLFLPSGGIFISAGGNDIKVWDTLSKGRLLGNISEHHKTVTCLQLASENKRLLSGSLDRHVKVYDLSNFRVVHTMDFPNSVLSLSISRNDDTLVAGLVDGVVSIHRRQEDKNDAKIEKKISFKYRANSEAVSLTVDHFVPENKLGAEAKHDKCLRKFQHSKALEHVLLNYVMNKHPETTVSVIQELVKRKSFDKAIRGKDNKFVSKLMQFFIRNITNYRFTSVLIDAIHIFLNEYEDTIFIMPPETVKQFLRLTQLLEEEIDLGNDLAALQGAMYMLMSSSTTAEKVDVHEDKKNTLLLPSEDAQKNLVVNIA</sequence>
<keyword evidence="4 8" id="KW-0853">WD repeat</keyword>
<dbReference type="InterPro" id="IPR015943">
    <property type="entry name" value="WD40/YVTN_repeat-like_dom_sf"/>
</dbReference>
<organism evidence="10 11">
    <name type="scientific">Henosepilachna vigintioctopunctata</name>
    <dbReference type="NCBI Taxonomy" id="420089"/>
    <lineage>
        <taxon>Eukaryota</taxon>
        <taxon>Metazoa</taxon>
        <taxon>Ecdysozoa</taxon>
        <taxon>Arthropoda</taxon>
        <taxon>Hexapoda</taxon>
        <taxon>Insecta</taxon>
        <taxon>Pterygota</taxon>
        <taxon>Neoptera</taxon>
        <taxon>Endopterygota</taxon>
        <taxon>Coleoptera</taxon>
        <taxon>Polyphaga</taxon>
        <taxon>Cucujiformia</taxon>
        <taxon>Coccinelloidea</taxon>
        <taxon>Coccinellidae</taxon>
        <taxon>Epilachninae</taxon>
        <taxon>Epilachnini</taxon>
        <taxon>Henosepilachna</taxon>
    </lineage>
</organism>
<dbReference type="GO" id="GO:0045943">
    <property type="term" value="P:positive regulation of transcription by RNA polymerase I"/>
    <property type="evidence" value="ECO:0007669"/>
    <property type="project" value="TreeGrafter"/>
</dbReference>
<dbReference type="PROSITE" id="PS50082">
    <property type="entry name" value="WD_REPEATS_2"/>
    <property type="match status" value="3"/>
</dbReference>
<proteinExistence type="predicted"/>
<dbReference type="GO" id="GO:0005730">
    <property type="term" value="C:nucleolus"/>
    <property type="evidence" value="ECO:0007669"/>
    <property type="project" value="UniProtKB-SubCell"/>
</dbReference>
<gene>
    <name evidence="10" type="ORF">WA026_007308</name>
</gene>
<keyword evidence="3" id="KW-0698">rRNA processing</keyword>
<evidence type="ECO:0000256" key="2">
    <source>
        <dbReference type="ARBA" id="ARBA00018260"/>
    </source>
</evidence>
<evidence type="ECO:0000313" key="10">
    <source>
        <dbReference type="EMBL" id="KAK9884465.1"/>
    </source>
</evidence>
<keyword evidence="6" id="KW-0539">Nucleus</keyword>
<dbReference type="Pfam" id="PF00400">
    <property type="entry name" value="WD40"/>
    <property type="match status" value="2"/>
</dbReference>
<evidence type="ECO:0000256" key="8">
    <source>
        <dbReference type="PROSITE-ProRule" id="PRU00221"/>
    </source>
</evidence>
<comment type="caution">
    <text evidence="10">The sequence shown here is derived from an EMBL/GenBank/DDBJ whole genome shotgun (WGS) entry which is preliminary data.</text>
</comment>
<protein>
    <recommendedName>
        <fullName evidence="2">U3 small nucleolar RNA-associated protein 15 homolog</fullName>
    </recommendedName>
</protein>
<dbReference type="SMART" id="SM00320">
    <property type="entry name" value="WD40"/>
    <property type="match status" value="4"/>
</dbReference>
<accession>A0AAW1UWX9</accession>
<evidence type="ECO:0000256" key="1">
    <source>
        <dbReference type="ARBA" id="ARBA00004604"/>
    </source>
</evidence>
<dbReference type="Gene3D" id="2.130.10.10">
    <property type="entry name" value="YVTN repeat-like/Quinoprotein amine dehydrogenase"/>
    <property type="match status" value="1"/>
</dbReference>
<keyword evidence="5" id="KW-0677">Repeat</keyword>
<evidence type="ECO:0000259" key="9">
    <source>
        <dbReference type="Pfam" id="PF09384"/>
    </source>
</evidence>